<reference evidence="2" key="3">
    <citation type="submission" date="2025-09" db="UniProtKB">
        <authorList>
            <consortium name="Ensembl"/>
        </authorList>
    </citation>
    <scope>IDENTIFICATION</scope>
</reference>
<evidence type="ECO:0000313" key="2">
    <source>
        <dbReference type="Ensembl" id="ENSHHUP00000042223.1"/>
    </source>
</evidence>
<accession>A0A4W5MWH5</accession>
<dbReference type="GeneTree" id="ENSGT00940000180696"/>
<feature type="region of interest" description="Disordered" evidence="1">
    <location>
        <begin position="1"/>
        <end position="72"/>
    </location>
</feature>
<dbReference type="AlphaFoldDB" id="A0A4W5MWH5"/>
<reference evidence="3" key="1">
    <citation type="submission" date="2018-06" db="EMBL/GenBank/DDBJ databases">
        <title>Genome assembly of Danube salmon.</title>
        <authorList>
            <person name="Macqueen D.J."/>
            <person name="Gundappa M.K."/>
        </authorList>
    </citation>
    <scope>NUCLEOTIDE SEQUENCE [LARGE SCALE GENOMIC DNA]</scope>
</reference>
<dbReference type="Proteomes" id="UP000314982">
    <property type="component" value="Unassembled WGS sequence"/>
</dbReference>
<keyword evidence="3" id="KW-1185">Reference proteome</keyword>
<name>A0A4W5MWH5_9TELE</name>
<organism evidence="2 3">
    <name type="scientific">Hucho hucho</name>
    <name type="common">huchen</name>
    <dbReference type="NCBI Taxonomy" id="62062"/>
    <lineage>
        <taxon>Eukaryota</taxon>
        <taxon>Metazoa</taxon>
        <taxon>Chordata</taxon>
        <taxon>Craniata</taxon>
        <taxon>Vertebrata</taxon>
        <taxon>Euteleostomi</taxon>
        <taxon>Actinopterygii</taxon>
        <taxon>Neopterygii</taxon>
        <taxon>Teleostei</taxon>
        <taxon>Protacanthopterygii</taxon>
        <taxon>Salmoniformes</taxon>
        <taxon>Salmonidae</taxon>
        <taxon>Salmoninae</taxon>
        <taxon>Hucho</taxon>
    </lineage>
</organism>
<protein>
    <submittedName>
        <fullName evidence="2">Uncharacterized protein</fullName>
    </submittedName>
</protein>
<proteinExistence type="predicted"/>
<dbReference type="STRING" id="62062.ENSHHUP00000042223"/>
<dbReference type="Ensembl" id="ENSHHUT00000043829.1">
    <property type="protein sequence ID" value="ENSHHUP00000042223.1"/>
    <property type="gene ID" value="ENSHHUG00000026039.1"/>
</dbReference>
<feature type="compositionally biased region" description="Basic and acidic residues" evidence="1">
    <location>
        <begin position="1"/>
        <end position="12"/>
    </location>
</feature>
<evidence type="ECO:0000256" key="1">
    <source>
        <dbReference type="SAM" id="MobiDB-lite"/>
    </source>
</evidence>
<reference evidence="2" key="2">
    <citation type="submission" date="2025-08" db="UniProtKB">
        <authorList>
            <consortium name="Ensembl"/>
        </authorList>
    </citation>
    <scope>IDENTIFICATION</scope>
</reference>
<evidence type="ECO:0000313" key="3">
    <source>
        <dbReference type="Proteomes" id="UP000314982"/>
    </source>
</evidence>
<sequence length="169" mass="18065">MLQDFSDLREMTKQPANAPTGFNPLHQPEGVSANKPDNAFNQTSAAYPVHQPAQSTESKTFCSTENKPGEPGEVKVYGTFKNADLPVAGSVAANSAARDIPVQYRDPLRATGDQNNASGNWTNMSQTTIILGADGNTSVQAFLATLLSSSLSIPLTLLFRPRASLTVFH</sequence>
<feature type="compositionally biased region" description="Polar residues" evidence="1">
    <location>
        <begin position="52"/>
        <end position="66"/>
    </location>
</feature>